<proteinExistence type="predicted"/>
<evidence type="ECO:0000256" key="1">
    <source>
        <dbReference type="SAM" id="SignalP"/>
    </source>
</evidence>
<dbReference type="AlphaFoldDB" id="A0A0B6YEG4"/>
<evidence type="ECO:0000313" key="2">
    <source>
        <dbReference type="EMBL" id="CEK54608.1"/>
    </source>
</evidence>
<gene>
    <name evidence="2" type="primary">ORF23243</name>
</gene>
<keyword evidence="1" id="KW-0732">Signal</keyword>
<protein>
    <submittedName>
        <fullName evidence="2">Uncharacterized protein</fullName>
    </submittedName>
</protein>
<accession>A0A0B6YEG4</accession>
<feature type="chain" id="PRO_5002110780" evidence="1">
    <location>
        <begin position="21"/>
        <end position="67"/>
    </location>
</feature>
<sequence>MAKPGFLVGVLLCMATSTIAEVTAVIRSPRLHYGLRVPRIISIDQAHQQEVLDKELLEKELLDISAD</sequence>
<feature type="signal peptide" evidence="1">
    <location>
        <begin position="1"/>
        <end position="20"/>
    </location>
</feature>
<dbReference type="EMBL" id="HACG01007743">
    <property type="protein sequence ID" value="CEK54608.1"/>
    <property type="molecule type" value="Transcribed_RNA"/>
</dbReference>
<name>A0A0B6YEG4_9EUPU</name>
<feature type="non-terminal residue" evidence="2">
    <location>
        <position position="67"/>
    </location>
</feature>
<organism evidence="2">
    <name type="scientific">Arion vulgaris</name>
    <dbReference type="NCBI Taxonomy" id="1028688"/>
    <lineage>
        <taxon>Eukaryota</taxon>
        <taxon>Metazoa</taxon>
        <taxon>Spiralia</taxon>
        <taxon>Lophotrochozoa</taxon>
        <taxon>Mollusca</taxon>
        <taxon>Gastropoda</taxon>
        <taxon>Heterobranchia</taxon>
        <taxon>Euthyneura</taxon>
        <taxon>Panpulmonata</taxon>
        <taxon>Eupulmonata</taxon>
        <taxon>Stylommatophora</taxon>
        <taxon>Helicina</taxon>
        <taxon>Arionoidea</taxon>
        <taxon>Arionidae</taxon>
        <taxon>Arion</taxon>
    </lineage>
</organism>
<reference evidence="2" key="1">
    <citation type="submission" date="2014-12" db="EMBL/GenBank/DDBJ databases">
        <title>Insight into the proteome of Arion vulgaris.</title>
        <authorList>
            <person name="Aradska J."/>
            <person name="Bulat T."/>
            <person name="Smidak R."/>
            <person name="Sarate P."/>
            <person name="Gangsoo J."/>
            <person name="Sialana F."/>
            <person name="Bilban M."/>
            <person name="Lubec G."/>
        </authorList>
    </citation>
    <scope>NUCLEOTIDE SEQUENCE</scope>
    <source>
        <tissue evidence="2">Skin</tissue>
    </source>
</reference>